<comment type="caution">
    <text evidence="4">The sequence shown here is derived from an EMBL/GenBank/DDBJ whole genome shotgun (WGS) entry which is preliminary data.</text>
</comment>
<dbReference type="GO" id="GO:0016747">
    <property type="term" value="F:acyltransferase activity, transferring groups other than amino-acyl groups"/>
    <property type="evidence" value="ECO:0007669"/>
    <property type="project" value="InterPro"/>
</dbReference>
<gene>
    <name evidence="4" type="ORF">B5C34_13730</name>
</gene>
<accession>A0A219B8D6</accession>
<dbReference type="EMBL" id="NFZT01000001">
    <property type="protein sequence ID" value="OWV34413.1"/>
    <property type="molecule type" value="Genomic_DNA"/>
</dbReference>
<proteinExistence type="predicted"/>
<keyword evidence="5" id="KW-1185">Reference proteome</keyword>
<evidence type="ECO:0000313" key="4">
    <source>
        <dbReference type="EMBL" id="OWV34413.1"/>
    </source>
</evidence>
<evidence type="ECO:0000256" key="2">
    <source>
        <dbReference type="ARBA" id="ARBA00023315"/>
    </source>
</evidence>
<reference evidence="5" key="1">
    <citation type="submission" date="2017-05" db="EMBL/GenBank/DDBJ databases">
        <authorList>
            <person name="Lin X."/>
        </authorList>
    </citation>
    <scope>NUCLEOTIDE SEQUENCE [LARGE SCALE GENOMIC DNA]</scope>
    <source>
        <strain evidence="5">JLT2012</strain>
    </source>
</reference>
<dbReference type="InterPro" id="IPR016181">
    <property type="entry name" value="Acyl_CoA_acyltransferase"/>
</dbReference>
<dbReference type="AlphaFoldDB" id="A0A219B8D6"/>
<dbReference type="CDD" id="cd04301">
    <property type="entry name" value="NAT_SF"/>
    <property type="match status" value="1"/>
</dbReference>
<name>A0A219B8D6_9SPHN</name>
<dbReference type="Proteomes" id="UP000198462">
    <property type="component" value="Unassembled WGS sequence"/>
</dbReference>
<keyword evidence="2" id="KW-0012">Acyltransferase</keyword>
<dbReference type="InterPro" id="IPR000182">
    <property type="entry name" value="GNAT_dom"/>
</dbReference>
<dbReference type="PANTHER" id="PTHR43800:SF1">
    <property type="entry name" value="PEPTIDYL-LYSINE N-ACETYLTRANSFERASE YJAB"/>
    <property type="match status" value="1"/>
</dbReference>
<dbReference type="RefSeq" id="WP_088713113.1">
    <property type="nucleotide sequence ID" value="NZ_NFZT01000001.1"/>
</dbReference>
<keyword evidence="1" id="KW-0808">Transferase</keyword>
<feature type="domain" description="N-acetyltransferase" evidence="3">
    <location>
        <begin position="1"/>
        <end position="166"/>
    </location>
</feature>
<dbReference type="OrthoDB" id="572496at2"/>
<evidence type="ECO:0000256" key="1">
    <source>
        <dbReference type="ARBA" id="ARBA00022679"/>
    </source>
</evidence>
<dbReference type="PANTHER" id="PTHR43800">
    <property type="entry name" value="PEPTIDYL-LYSINE N-ACETYLTRANSFERASE YJAB"/>
    <property type="match status" value="1"/>
</dbReference>
<dbReference type="Pfam" id="PF00583">
    <property type="entry name" value="Acetyltransf_1"/>
    <property type="match status" value="1"/>
</dbReference>
<protein>
    <recommendedName>
        <fullName evidence="3">N-acetyltransferase domain-containing protein</fullName>
    </recommendedName>
</protein>
<dbReference type="Gene3D" id="3.40.630.30">
    <property type="match status" value="1"/>
</dbReference>
<evidence type="ECO:0000313" key="5">
    <source>
        <dbReference type="Proteomes" id="UP000198462"/>
    </source>
</evidence>
<organism evidence="4 5">
    <name type="scientific">Pacificimonas flava</name>
    <dbReference type="NCBI Taxonomy" id="1234595"/>
    <lineage>
        <taxon>Bacteria</taxon>
        <taxon>Pseudomonadati</taxon>
        <taxon>Pseudomonadota</taxon>
        <taxon>Alphaproteobacteria</taxon>
        <taxon>Sphingomonadales</taxon>
        <taxon>Sphingosinicellaceae</taxon>
        <taxon>Pacificimonas</taxon>
    </lineage>
</organism>
<dbReference type="SUPFAM" id="SSF55729">
    <property type="entry name" value="Acyl-CoA N-acyltransferases (Nat)"/>
    <property type="match status" value="1"/>
</dbReference>
<dbReference type="PROSITE" id="PS51186">
    <property type="entry name" value="GNAT"/>
    <property type="match status" value="1"/>
</dbReference>
<sequence length="175" mass="19604">MPVRRAKGTEIERCREIERQAAAVFDATQYAHLDLSTPQDEAVVRAAYVDQLLWVAVDEEDRPVGHLTAAKGQRGMLIAQIDVLPDHQRKGLARELIAEAEAEASHRGLPYIWLRTFRDIPWNAPFYARLGYEVVEDAVDESEVVDQERSAGLDPATRVTMRKALPNANARTANS</sequence>
<evidence type="ECO:0000259" key="3">
    <source>
        <dbReference type="PROSITE" id="PS51186"/>
    </source>
</evidence>